<feature type="transmembrane region" description="Helical" evidence="2">
    <location>
        <begin position="38"/>
        <end position="60"/>
    </location>
</feature>
<name>A0A939DYQ6_9MICO</name>
<keyword evidence="2" id="KW-1133">Transmembrane helix</keyword>
<dbReference type="Proteomes" id="UP000664385">
    <property type="component" value="Unassembled WGS sequence"/>
</dbReference>
<feature type="transmembrane region" description="Helical" evidence="2">
    <location>
        <begin position="66"/>
        <end position="85"/>
    </location>
</feature>
<dbReference type="AlphaFoldDB" id="A0A939DYQ6"/>
<evidence type="ECO:0000256" key="1">
    <source>
        <dbReference type="SAM" id="MobiDB-lite"/>
    </source>
</evidence>
<sequence>MPARLSDSERVEDVDGAVLYEDQVQPETGVFGFTLRELLIIGTWFVAFVVSFFPVGIVGGSIWTTGIGWILTIGVPTVAVFLVVLRRLSPDGIRRVGSLGIDQFASVAASAAAVSWAQLLWSQVAVTIGTGVYAVGWVVIVAQLALAGMVVVTVFAPLIPGLREDFEGRMETLAHRNANPVRPVVARAPRVRSMNTADAADAGEPAVENAAVEDEAIAEPEATAGEVDAADTPVREAESLDATRSLHIDGSDQVAISDETPTTASDDTEVPFDEVPQADHQNDHHTDPVGVLEQIFADDVETTVDRPFTGAAGAGTTAGAAPGPVGAEPFWVLAATERDVLDERGHTLFRVGPHAWTLVIEDRGGAYVVRHEDGRIGYLHDITDITRG</sequence>
<protein>
    <submittedName>
        <fullName evidence="3">Uncharacterized protein</fullName>
    </submittedName>
</protein>
<evidence type="ECO:0000256" key="2">
    <source>
        <dbReference type="SAM" id="Phobius"/>
    </source>
</evidence>
<accession>A0A939DYQ6</accession>
<dbReference type="EMBL" id="JAEMWU010000001">
    <property type="protein sequence ID" value="MBN8206448.1"/>
    <property type="molecule type" value="Genomic_DNA"/>
</dbReference>
<feature type="transmembrane region" description="Helical" evidence="2">
    <location>
        <begin position="133"/>
        <end position="159"/>
    </location>
</feature>
<evidence type="ECO:0000313" key="4">
    <source>
        <dbReference type="Proteomes" id="UP000664385"/>
    </source>
</evidence>
<evidence type="ECO:0000313" key="3">
    <source>
        <dbReference type="EMBL" id="MBN8206448.1"/>
    </source>
</evidence>
<gene>
    <name evidence="3" type="ORF">JF543_10830</name>
</gene>
<comment type="caution">
    <text evidence="3">The sequence shown here is derived from an EMBL/GenBank/DDBJ whole genome shotgun (WGS) entry which is preliminary data.</text>
</comment>
<feature type="transmembrane region" description="Helical" evidence="2">
    <location>
        <begin position="97"/>
        <end position="121"/>
    </location>
</feature>
<keyword evidence="2" id="KW-0812">Transmembrane</keyword>
<proteinExistence type="predicted"/>
<feature type="region of interest" description="Disordered" evidence="1">
    <location>
        <begin position="218"/>
        <end position="286"/>
    </location>
</feature>
<organism evidence="3 4">
    <name type="scientific">Microbacterium esteraromaticum</name>
    <dbReference type="NCBI Taxonomy" id="57043"/>
    <lineage>
        <taxon>Bacteria</taxon>
        <taxon>Bacillati</taxon>
        <taxon>Actinomycetota</taxon>
        <taxon>Actinomycetes</taxon>
        <taxon>Micrococcales</taxon>
        <taxon>Microbacteriaceae</taxon>
        <taxon>Microbacterium</taxon>
    </lineage>
</organism>
<reference evidence="3" key="1">
    <citation type="submission" date="2020-12" db="EMBL/GenBank/DDBJ databases">
        <title>PHA producing bacteria isolated from mangrove.</title>
        <authorList>
            <person name="Zheng W."/>
            <person name="Yu S."/>
            <person name="Huang Y."/>
        </authorList>
    </citation>
    <scope>NUCLEOTIDE SEQUENCE</scope>
    <source>
        <strain evidence="3">GN8-5</strain>
    </source>
</reference>
<keyword evidence="2" id="KW-0472">Membrane</keyword>